<keyword evidence="2" id="KW-0689">Ribosomal protein</keyword>
<reference evidence="2" key="1">
    <citation type="submission" date="2020-10" db="EMBL/GenBank/DDBJ databases">
        <authorList>
            <person name="Gilroy R."/>
        </authorList>
    </citation>
    <scope>NUCLEOTIDE SEQUENCE</scope>
    <source>
        <strain evidence="2">17113</strain>
    </source>
</reference>
<dbReference type="SUPFAM" id="SSF55729">
    <property type="entry name" value="Acyl-CoA N-acyltransferases (Nat)"/>
    <property type="match status" value="1"/>
</dbReference>
<feature type="domain" description="N-acetyltransferase" evidence="1">
    <location>
        <begin position="203"/>
        <end position="349"/>
    </location>
</feature>
<keyword evidence="2" id="KW-0687">Ribonucleoprotein</keyword>
<evidence type="ECO:0000259" key="1">
    <source>
        <dbReference type="PROSITE" id="PS51186"/>
    </source>
</evidence>
<dbReference type="Pfam" id="PF00583">
    <property type="entry name" value="Acetyltransf_1"/>
    <property type="match status" value="1"/>
</dbReference>
<sequence length="351" mass="39032">MNILSLDSSDKGYAIGLSLDGRIVETKQEECWQRQSELLSSEIASLLDRHLSSRRDLDAVIASKGPGSYTGVRIALTIAKTIALALNIPLYVCSSLQALCKRGQKSLCLSNARGKRSYAGVYEDGKCLLQDQVLSNQEVLALIKEHPDYLCCGDLSYLGIEGYKADVAANLLSFVDESHLSDNPLGERPVYLKDEYQAGKKKLVIRKAIPSDIDSILSIENDSFKHPYTREQLLYELNENPVAHFFSAIVDAEVIGFIIFFVTFDSASIAQIAVRPDFRGKGIGDSLLKAMVKECKSQIDEVDNITLEVRKSNVNALRFYSKRGFEDIVVKKGYYDDGEDAVYMVRCIVND</sequence>
<dbReference type="GO" id="GO:0005840">
    <property type="term" value="C:ribosome"/>
    <property type="evidence" value="ECO:0007669"/>
    <property type="project" value="UniProtKB-KW"/>
</dbReference>
<proteinExistence type="predicted"/>
<dbReference type="Proteomes" id="UP000823634">
    <property type="component" value="Unassembled WGS sequence"/>
</dbReference>
<gene>
    <name evidence="2" type="primary">rimI</name>
    <name evidence="2" type="ORF">IAC61_02175</name>
</gene>
<dbReference type="InterPro" id="IPR043129">
    <property type="entry name" value="ATPase_NBD"/>
</dbReference>
<accession>A0A9D9GV08</accession>
<dbReference type="PANTHER" id="PTHR43617:SF20">
    <property type="entry name" value="N-ALPHA-ACETYLTRANSFERASE RIMI"/>
    <property type="match status" value="1"/>
</dbReference>
<dbReference type="NCBIfam" id="TIGR03725">
    <property type="entry name" value="T6A_YeaZ"/>
    <property type="match status" value="1"/>
</dbReference>
<dbReference type="EMBL" id="JADINA010000016">
    <property type="protein sequence ID" value="MBO8426111.1"/>
    <property type="molecule type" value="Genomic_DNA"/>
</dbReference>
<dbReference type="GO" id="GO:0002949">
    <property type="term" value="P:tRNA threonylcarbamoyladenosine modification"/>
    <property type="evidence" value="ECO:0007669"/>
    <property type="project" value="InterPro"/>
</dbReference>
<evidence type="ECO:0000313" key="2">
    <source>
        <dbReference type="EMBL" id="MBO8426111.1"/>
    </source>
</evidence>
<comment type="caution">
    <text evidence="2">The sequence shown here is derived from an EMBL/GenBank/DDBJ whole genome shotgun (WGS) entry which is preliminary data.</text>
</comment>
<name>A0A9D9GV08_9FIRM</name>
<dbReference type="NCBIfam" id="TIGR01575">
    <property type="entry name" value="rimI"/>
    <property type="match status" value="1"/>
</dbReference>
<dbReference type="InterPro" id="IPR000905">
    <property type="entry name" value="Gcp-like_dom"/>
</dbReference>
<dbReference type="InterPro" id="IPR000182">
    <property type="entry name" value="GNAT_dom"/>
</dbReference>
<reference evidence="2" key="2">
    <citation type="journal article" date="2021" name="PeerJ">
        <title>Extensive microbial diversity within the chicken gut microbiome revealed by metagenomics and culture.</title>
        <authorList>
            <person name="Gilroy R."/>
            <person name="Ravi A."/>
            <person name="Getino M."/>
            <person name="Pursley I."/>
            <person name="Horton D.L."/>
            <person name="Alikhan N.F."/>
            <person name="Baker D."/>
            <person name="Gharbi K."/>
            <person name="Hall N."/>
            <person name="Watson M."/>
            <person name="Adriaenssens E.M."/>
            <person name="Foster-Nyarko E."/>
            <person name="Jarju S."/>
            <person name="Secka A."/>
            <person name="Antonio M."/>
            <person name="Oren A."/>
            <person name="Chaudhuri R.R."/>
            <person name="La Ragione R."/>
            <person name="Hildebrand F."/>
            <person name="Pallen M.J."/>
        </authorList>
    </citation>
    <scope>NUCLEOTIDE SEQUENCE</scope>
    <source>
        <strain evidence="2">17113</strain>
    </source>
</reference>
<dbReference type="PANTHER" id="PTHR43617">
    <property type="entry name" value="L-AMINO ACID N-ACETYLTRANSFERASE"/>
    <property type="match status" value="1"/>
</dbReference>
<dbReference type="InterPro" id="IPR006464">
    <property type="entry name" value="AcTrfase_RimI/Ard1"/>
</dbReference>
<dbReference type="GO" id="GO:0008080">
    <property type="term" value="F:N-acetyltransferase activity"/>
    <property type="evidence" value="ECO:0007669"/>
    <property type="project" value="InterPro"/>
</dbReference>
<dbReference type="InterPro" id="IPR016181">
    <property type="entry name" value="Acyl_CoA_acyltransferase"/>
</dbReference>
<organism evidence="2 3">
    <name type="scientific">Candidatus Alloenteromonas pullistercoris</name>
    <dbReference type="NCBI Taxonomy" id="2840785"/>
    <lineage>
        <taxon>Bacteria</taxon>
        <taxon>Bacillati</taxon>
        <taxon>Bacillota</taxon>
        <taxon>Bacillota incertae sedis</taxon>
        <taxon>Candidatus Alloenteromonas</taxon>
    </lineage>
</organism>
<dbReference type="PROSITE" id="PS51186">
    <property type="entry name" value="GNAT"/>
    <property type="match status" value="1"/>
</dbReference>
<dbReference type="InterPro" id="IPR050276">
    <property type="entry name" value="MshD_Acetyltransferase"/>
</dbReference>
<dbReference type="InterPro" id="IPR022496">
    <property type="entry name" value="T6A_TsaB"/>
</dbReference>
<dbReference type="CDD" id="cd04301">
    <property type="entry name" value="NAT_SF"/>
    <property type="match status" value="1"/>
</dbReference>
<protein>
    <submittedName>
        <fullName evidence="2">Ribosomal protein S18-alanine N-acetyltransferase</fullName>
    </submittedName>
</protein>
<dbReference type="Gene3D" id="3.40.630.30">
    <property type="match status" value="1"/>
</dbReference>
<dbReference type="Gene3D" id="3.30.420.40">
    <property type="match status" value="2"/>
</dbReference>
<dbReference type="AlphaFoldDB" id="A0A9D9GV08"/>
<dbReference type="Pfam" id="PF00814">
    <property type="entry name" value="TsaD"/>
    <property type="match status" value="1"/>
</dbReference>
<evidence type="ECO:0000313" key="3">
    <source>
        <dbReference type="Proteomes" id="UP000823634"/>
    </source>
</evidence>
<dbReference type="SUPFAM" id="SSF53067">
    <property type="entry name" value="Actin-like ATPase domain"/>
    <property type="match status" value="1"/>
</dbReference>